<evidence type="ECO:0000313" key="2">
    <source>
        <dbReference type="EMBL" id="KAL1259278.1"/>
    </source>
</evidence>
<organism evidence="2 3">
    <name type="scientific">Cirrhinus molitorella</name>
    <name type="common">mud carp</name>
    <dbReference type="NCBI Taxonomy" id="172907"/>
    <lineage>
        <taxon>Eukaryota</taxon>
        <taxon>Metazoa</taxon>
        <taxon>Chordata</taxon>
        <taxon>Craniata</taxon>
        <taxon>Vertebrata</taxon>
        <taxon>Euteleostomi</taxon>
        <taxon>Actinopterygii</taxon>
        <taxon>Neopterygii</taxon>
        <taxon>Teleostei</taxon>
        <taxon>Ostariophysi</taxon>
        <taxon>Cypriniformes</taxon>
        <taxon>Cyprinidae</taxon>
        <taxon>Labeoninae</taxon>
        <taxon>Labeonini</taxon>
        <taxon>Cirrhinus</taxon>
    </lineage>
</organism>
<evidence type="ECO:0000313" key="3">
    <source>
        <dbReference type="Proteomes" id="UP001558613"/>
    </source>
</evidence>
<comment type="caution">
    <text evidence="2">The sequence shown here is derived from an EMBL/GenBank/DDBJ whole genome shotgun (WGS) entry which is preliminary data.</text>
</comment>
<dbReference type="Proteomes" id="UP001558613">
    <property type="component" value="Unassembled WGS sequence"/>
</dbReference>
<sequence>MCLSVVSVVVVVVVLVIFPALAVLLPAVMLWVLYRKKADHKEEVVDPDMLTYVTYSGIPAGNMSKRIIYSFKNLPQRHKLTG</sequence>
<keyword evidence="1" id="KW-0472">Membrane</keyword>
<proteinExistence type="predicted"/>
<accession>A0ABR3M6F4</accession>
<keyword evidence="1" id="KW-0812">Transmembrane</keyword>
<dbReference type="EMBL" id="JAYMGO010000016">
    <property type="protein sequence ID" value="KAL1259278.1"/>
    <property type="molecule type" value="Genomic_DNA"/>
</dbReference>
<gene>
    <name evidence="2" type="ORF">QQF64_009855</name>
</gene>
<reference evidence="2 3" key="1">
    <citation type="submission" date="2023-09" db="EMBL/GenBank/DDBJ databases">
        <authorList>
            <person name="Wang M."/>
        </authorList>
    </citation>
    <scope>NUCLEOTIDE SEQUENCE [LARGE SCALE GENOMIC DNA]</scope>
    <source>
        <strain evidence="2">GT-2023</strain>
        <tissue evidence="2">Liver</tissue>
    </source>
</reference>
<feature type="transmembrane region" description="Helical" evidence="1">
    <location>
        <begin position="6"/>
        <end position="34"/>
    </location>
</feature>
<name>A0ABR3M6F4_9TELE</name>
<keyword evidence="3" id="KW-1185">Reference proteome</keyword>
<keyword evidence="1" id="KW-1133">Transmembrane helix</keyword>
<protein>
    <submittedName>
        <fullName evidence="2">Uncharacterized protein</fullName>
    </submittedName>
</protein>
<evidence type="ECO:0000256" key="1">
    <source>
        <dbReference type="SAM" id="Phobius"/>
    </source>
</evidence>